<evidence type="ECO:0000313" key="2">
    <source>
        <dbReference type="EMBL" id="PKI74884.1"/>
    </source>
</evidence>
<accession>A0A2I0L2E3</accession>
<proteinExistence type="predicted"/>
<evidence type="ECO:0000313" key="3">
    <source>
        <dbReference type="Proteomes" id="UP000233551"/>
    </source>
</evidence>
<organism evidence="2 3">
    <name type="scientific">Punica granatum</name>
    <name type="common">Pomegranate</name>
    <dbReference type="NCBI Taxonomy" id="22663"/>
    <lineage>
        <taxon>Eukaryota</taxon>
        <taxon>Viridiplantae</taxon>
        <taxon>Streptophyta</taxon>
        <taxon>Embryophyta</taxon>
        <taxon>Tracheophyta</taxon>
        <taxon>Spermatophyta</taxon>
        <taxon>Magnoliopsida</taxon>
        <taxon>eudicotyledons</taxon>
        <taxon>Gunneridae</taxon>
        <taxon>Pentapetalae</taxon>
        <taxon>rosids</taxon>
        <taxon>malvids</taxon>
        <taxon>Myrtales</taxon>
        <taxon>Lythraceae</taxon>
        <taxon>Punica</taxon>
    </lineage>
</organism>
<reference evidence="2 3" key="1">
    <citation type="submission" date="2017-11" db="EMBL/GenBank/DDBJ databases">
        <title>De-novo sequencing of pomegranate (Punica granatum L.) genome.</title>
        <authorList>
            <person name="Akparov Z."/>
            <person name="Amiraslanov A."/>
            <person name="Hajiyeva S."/>
            <person name="Abbasov M."/>
            <person name="Kaur K."/>
            <person name="Hamwieh A."/>
            <person name="Solovyev V."/>
            <person name="Salamov A."/>
            <person name="Braich B."/>
            <person name="Kosarev P."/>
            <person name="Mahmoud A."/>
            <person name="Hajiyev E."/>
            <person name="Babayeva S."/>
            <person name="Izzatullayeva V."/>
            <person name="Mammadov A."/>
            <person name="Mammadov A."/>
            <person name="Sharifova S."/>
            <person name="Ojaghi J."/>
            <person name="Eynullazada K."/>
            <person name="Bayramov B."/>
            <person name="Abdulazimova A."/>
            <person name="Shahmuradov I."/>
        </authorList>
    </citation>
    <scope>NUCLEOTIDE SEQUENCE [LARGE SCALE GENOMIC DNA]</scope>
    <source>
        <strain evidence="3">cv. AG2017</strain>
        <tissue evidence="2">Leaf</tissue>
    </source>
</reference>
<gene>
    <name evidence="2" type="ORF">CRG98_004656</name>
</gene>
<dbReference type="AlphaFoldDB" id="A0A2I0L2E3"/>
<dbReference type="Proteomes" id="UP000233551">
    <property type="component" value="Unassembled WGS sequence"/>
</dbReference>
<dbReference type="EMBL" id="PGOL01000189">
    <property type="protein sequence ID" value="PKI74884.1"/>
    <property type="molecule type" value="Genomic_DNA"/>
</dbReference>
<feature type="compositionally biased region" description="Low complexity" evidence="1">
    <location>
        <begin position="66"/>
        <end position="78"/>
    </location>
</feature>
<keyword evidence="3" id="KW-1185">Reference proteome</keyword>
<protein>
    <submittedName>
        <fullName evidence="2">Uncharacterized protein</fullName>
    </submittedName>
</protein>
<comment type="caution">
    <text evidence="2">The sequence shown here is derived from an EMBL/GenBank/DDBJ whole genome shotgun (WGS) entry which is preliminary data.</text>
</comment>
<sequence>MPLPRLSSYHSCRTDQANTALCVLNSSALPLRTWLRPQPQPKFTSRASPGRPPARPRRPRGWATLRGRSSSGRPSARP</sequence>
<feature type="region of interest" description="Disordered" evidence="1">
    <location>
        <begin position="33"/>
        <end position="78"/>
    </location>
</feature>
<evidence type="ECO:0000256" key="1">
    <source>
        <dbReference type="SAM" id="MobiDB-lite"/>
    </source>
</evidence>
<name>A0A2I0L2E3_PUNGR</name>